<comment type="caution">
    <text evidence="1">The sequence shown here is derived from an EMBL/GenBank/DDBJ whole genome shotgun (WGS) entry which is preliminary data.</text>
</comment>
<evidence type="ECO:0000313" key="1">
    <source>
        <dbReference type="EMBL" id="TBU05926.1"/>
    </source>
</evidence>
<dbReference type="AlphaFoldDB" id="A0A4Q9LEB4"/>
<accession>A0A4Q9LEB4</accession>
<protein>
    <submittedName>
        <fullName evidence="1">Uncharacterized protein</fullName>
    </submittedName>
</protein>
<reference evidence="1 2" key="1">
    <citation type="submission" date="2017-12" db="EMBL/GenBank/DDBJ databases">
        <authorList>
            <person name="Pombert J.-F."/>
            <person name="Haag K.L."/>
            <person name="Ebert D."/>
        </authorList>
    </citation>
    <scope>NUCLEOTIDE SEQUENCE [LARGE SCALE GENOMIC DNA]</scope>
    <source>
        <strain evidence="1">IL-G-3</strain>
    </source>
</reference>
<organism evidence="1 2">
    <name type="scientific">Hamiltosporidium tvaerminnensis</name>
    <dbReference type="NCBI Taxonomy" id="1176355"/>
    <lineage>
        <taxon>Eukaryota</taxon>
        <taxon>Fungi</taxon>
        <taxon>Fungi incertae sedis</taxon>
        <taxon>Microsporidia</taxon>
        <taxon>Dubosqiidae</taxon>
        <taxon>Hamiltosporidium</taxon>
    </lineage>
</organism>
<dbReference type="EMBL" id="PITK01002679">
    <property type="protein sequence ID" value="TBU05926.1"/>
    <property type="molecule type" value="Genomic_DNA"/>
</dbReference>
<dbReference type="Proteomes" id="UP000292282">
    <property type="component" value="Unassembled WGS sequence"/>
</dbReference>
<keyword evidence="2" id="KW-1185">Reference proteome</keyword>
<feature type="non-terminal residue" evidence="1">
    <location>
        <position position="51"/>
    </location>
</feature>
<evidence type="ECO:0000313" key="2">
    <source>
        <dbReference type="Proteomes" id="UP000292282"/>
    </source>
</evidence>
<gene>
    <name evidence="1" type="ORF">CWI38_2679p0020</name>
</gene>
<proteinExistence type="predicted"/>
<sequence length="51" mass="5656">MEVKGYLSKGVSIVFYMEGCILYGGRKGVNLEVKGYLSKGVSIVFYMEVGR</sequence>
<name>A0A4Q9LEB4_9MICR</name>
<dbReference type="VEuPathDB" id="MicrosporidiaDB:CWI38_2679p0020"/>